<dbReference type="PROSITE" id="PS51257">
    <property type="entry name" value="PROKAR_LIPOPROTEIN"/>
    <property type="match status" value="1"/>
</dbReference>
<protein>
    <recommendedName>
        <fullName evidence="3">Lipoprotein</fullName>
    </recommendedName>
</protein>
<organism evidence="1 2">
    <name type="scientific">Flavobacterium urocaniciphilum</name>
    <dbReference type="NCBI Taxonomy" id="1299341"/>
    <lineage>
        <taxon>Bacteria</taxon>
        <taxon>Pseudomonadati</taxon>
        <taxon>Bacteroidota</taxon>
        <taxon>Flavobacteriia</taxon>
        <taxon>Flavobacteriales</taxon>
        <taxon>Flavobacteriaceae</taxon>
        <taxon>Flavobacterium</taxon>
    </lineage>
</organism>
<evidence type="ECO:0000313" key="1">
    <source>
        <dbReference type="EMBL" id="SEQ13954.1"/>
    </source>
</evidence>
<name>A0A1H9DKG7_9FLAO</name>
<evidence type="ECO:0000313" key="2">
    <source>
        <dbReference type="Proteomes" id="UP000198648"/>
    </source>
</evidence>
<accession>A0A1H9DKG7</accession>
<sequence>MAKSNIVFLITIFSLITSCNSVSKTNKIVFSTNKPSRIEIKDFEFKTLKGGLYFHINDRVNEDILINDVIVNKIEFYCADTIYQCKPYDVFSSKIVNATFSFATLRGSKKMQYFHFDNKNWILIGLDEQLDLVK</sequence>
<gene>
    <name evidence="1" type="ORF">SAMN05444005_10794</name>
</gene>
<reference evidence="1 2" key="1">
    <citation type="submission" date="2016-10" db="EMBL/GenBank/DDBJ databases">
        <authorList>
            <person name="de Groot N.N."/>
        </authorList>
    </citation>
    <scope>NUCLEOTIDE SEQUENCE [LARGE SCALE GENOMIC DNA]</scope>
    <source>
        <strain evidence="1 2">DSM 27078</strain>
    </source>
</reference>
<dbReference type="RefSeq" id="WP_091469476.1">
    <property type="nucleotide sequence ID" value="NZ_FOEI01000007.1"/>
</dbReference>
<dbReference type="AlphaFoldDB" id="A0A1H9DKG7"/>
<dbReference type="EMBL" id="FOEI01000007">
    <property type="protein sequence ID" value="SEQ13954.1"/>
    <property type="molecule type" value="Genomic_DNA"/>
</dbReference>
<proteinExistence type="predicted"/>
<dbReference type="Proteomes" id="UP000198648">
    <property type="component" value="Unassembled WGS sequence"/>
</dbReference>
<keyword evidence="2" id="KW-1185">Reference proteome</keyword>
<dbReference type="STRING" id="1299341.SAMN05444005_10794"/>
<evidence type="ECO:0008006" key="3">
    <source>
        <dbReference type="Google" id="ProtNLM"/>
    </source>
</evidence>